<proteinExistence type="predicted"/>
<evidence type="ECO:0000259" key="4">
    <source>
        <dbReference type="SMART" id="SM00965"/>
    </source>
</evidence>
<dbReference type="SMART" id="SM00965">
    <property type="entry name" value="STN"/>
    <property type="match status" value="1"/>
</dbReference>
<dbReference type="InterPro" id="IPR011662">
    <property type="entry name" value="Secretin/TonB_short_N"/>
</dbReference>
<dbReference type="EMBL" id="DF968182">
    <property type="protein sequence ID" value="GAP42244.1"/>
    <property type="molecule type" value="Genomic_DNA"/>
</dbReference>
<keyword evidence="2" id="KW-0472">Membrane</keyword>
<accession>A0A0S7BY76</accession>
<dbReference type="Proteomes" id="UP000053091">
    <property type="component" value="Unassembled WGS sequence"/>
</dbReference>
<feature type="domain" description="Secretin/TonB short N-terminal" evidence="4">
    <location>
        <begin position="88"/>
        <end position="139"/>
    </location>
</feature>
<dbReference type="GO" id="GO:0019867">
    <property type="term" value="C:outer membrane"/>
    <property type="evidence" value="ECO:0007669"/>
    <property type="project" value="InterPro"/>
</dbReference>
<reference evidence="5" key="1">
    <citation type="journal article" date="2015" name="Genome Announc.">
        <title>Draft Genome Sequence of Bacteroidales Strain TBC1, a Novel Isolate from a Methanogenic Wastewater Treatment System.</title>
        <authorList>
            <person name="Tourlousse D.M."/>
            <person name="Matsuura N."/>
            <person name="Sun L."/>
            <person name="Toyonaga M."/>
            <person name="Kuroda K."/>
            <person name="Ohashi A."/>
            <person name="Cruz R."/>
            <person name="Yamaguchi T."/>
            <person name="Sekiguchi Y."/>
        </authorList>
    </citation>
    <scope>NUCLEOTIDE SEQUENCE [LARGE SCALE GENOMIC DNA]</scope>
    <source>
        <strain evidence="5">TBC1</strain>
    </source>
</reference>
<gene>
    <name evidence="5" type="ORF">TBC1_11373</name>
</gene>
<dbReference type="OrthoDB" id="5505971at2"/>
<organism evidence="5">
    <name type="scientific">Lentimicrobium saccharophilum</name>
    <dbReference type="NCBI Taxonomy" id="1678841"/>
    <lineage>
        <taxon>Bacteria</taxon>
        <taxon>Pseudomonadati</taxon>
        <taxon>Bacteroidota</taxon>
        <taxon>Bacteroidia</taxon>
        <taxon>Bacteroidales</taxon>
        <taxon>Lentimicrobiaceae</taxon>
        <taxon>Lentimicrobium</taxon>
    </lineage>
</organism>
<evidence type="ECO:0000256" key="3">
    <source>
        <dbReference type="ARBA" id="ARBA00023237"/>
    </source>
</evidence>
<keyword evidence="6" id="KW-1185">Reference proteome</keyword>
<evidence type="ECO:0000313" key="6">
    <source>
        <dbReference type="Proteomes" id="UP000053091"/>
    </source>
</evidence>
<evidence type="ECO:0000256" key="2">
    <source>
        <dbReference type="ARBA" id="ARBA00023136"/>
    </source>
</evidence>
<dbReference type="STRING" id="1678841.TBC1_11373"/>
<name>A0A0S7BY76_9BACT</name>
<dbReference type="Pfam" id="PF07660">
    <property type="entry name" value="STN"/>
    <property type="match status" value="1"/>
</dbReference>
<sequence length="461" mass="52306">MLNSKFRNQRYWCDNQCIVFRLVNALFQGKSTLCRKFSSGFIFLSVFFCLTPHVISAQTVRPDEPVTLTVVDEPLSALMERLTRNTGVTFSYNPDQLNTSKTFTLNIVRKPLHEVLDILFNGSGFGYRHTGNQVVIYNLNPEEKREPEVKQNMEEQLPVRVVPTVVRDTVYLTQREFRTDTLTLRDTLVRFDTVFIMRKSPDDRIGKGDIFTDLEALAKEQTREFRVYAGVSLSWLAGRTDFAGSQAFEAKVADYRRFHSDKPLSGSAGVEVQVSYARIAMATGVMFTSFGQNLDYNYQITSGGFFRKDTLDAYFTLSGADTSWFYVMDSTYIPLDLQKYGYNSLIRRNYTEIPLTFQYNFPVAQTLIYFRAGLIAGINSGGKGLYILTDREGAGDIAQLDVRAVVFSGLIGAGVMLPVHKKLIFQSGLLYRRQMQGVYKNFPVDTRYGALGINAGLLYKF</sequence>
<dbReference type="AlphaFoldDB" id="A0A0S7BY76"/>
<protein>
    <submittedName>
        <fullName evidence="5">Protein containing Secretin and TonB N terminus short domain</fullName>
    </submittedName>
</protein>
<keyword evidence="1" id="KW-0813">Transport</keyword>
<dbReference type="Gene3D" id="3.55.50.30">
    <property type="match status" value="1"/>
</dbReference>
<evidence type="ECO:0000313" key="5">
    <source>
        <dbReference type="EMBL" id="GAP42244.1"/>
    </source>
</evidence>
<evidence type="ECO:0000256" key="1">
    <source>
        <dbReference type="ARBA" id="ARBA00022448"/>
    </source>
</evidence>
<keyword evidence="3" id="KW-0998">Cell outer membrane</keyword>